<dbReference type="InterPro" id="IPR045229">
    <property type="entry name" value="TPP_enz"/>
</dbReference>
<accession>A0A939C2C2</accession>
<dbReference type="PANTHER" id="PTHR18968">
    <property type="entry name" value="THIAMINE PYROPHOSPHATE ENZYMES"/>
    <property type="match status" value="1"/>
</dbReference>
<dbReference type="GO" id="GO:0003984">
    <property type="term" value="F:acetolactate synthase activity"/>
    <property type="evidence" value="ECO:0007669"/>
    <property type="project" value="UniProtKB-EC"/>
</dbReference>
<dbReference type="FunFam" id="3.40.50.970:FF:000007">
    <property type="entry name" value="Acetolactate synthase"/>
    <property type="match status" value="1"/>
</dbReference>
<gene>
    <name evidence="16" type="primary">ilvB</name>
    <name evidence="16" type="ORF">JL106_11815</name>
</gene>
<dbReference type="PROSITE" id="PS00187">
    <property type="entry name" value="TPP_ENZYMES"/>
    <property type="match status" value="1"/>
</dbReference>
<dbReference type="InterPro" id="IPR012001">
    <property type="entry name" value="Thiamin_PyroP_enz_TPP-bd_dom"/>
</dbReference>
<dbReference type="EC" id="2.2.1.6" evidence="4 12"/>
<evidence type="ECO:0000259" key="14">
    <source>
        <dbReference type="Pfam" id="PF02775"/>
    </source>
</evidence>
<comment type="cofactor">
    <cofactor evidence="12">
        <name>Mg(2+)</name>
        <dbReference type="ChEBI" id="CHEBI:18420"/>
    </cofactor>
    <text evidence="12">Binds 1 Mg(2+) ion per subunit.</text>
</comment>
<comment type="cofactor">
    <cofactor evidence="12">
        <name>thiamine diphosphate</name>
        <dbReference type="ChEBI" id="CHEBI:58937"/>
    </cofactor>
    <text evidence="12">Binds 1 thiamine pyrophosphate per subunit.</text>
</comment>
<comment type="pathway">
    <text evidence="2 12">Amino-acid biosynthesis; L-valine biosynthesis; L-valine from pyruvate: step 1/4.</text>
</comment>
<evidence type="ECO:0000256" key="1">
    <source>
        <dbReference type="ARBA" id="ARBA00004974"/>
    </source>
</evidence>
<dbReference type="Pfam" id="PF02776">
    <property type="entry name" value="TPP_enzyme_N"/>
    <property type="match status" value="1"/>
</dbReference>
<comment type="pathway">
    <text evidence="1 12">Amino-acid biosynthesis; L-isoleucine biosynthesis; L-isoleucine from 2-oxobutanoate: step 1/4.</text>
</comment>
<dbReference type="GO" id="GO:0005948">
    <property type="term" value="C:acetolactate synthase complex"/>
    <property type="evidence" value="ECO:0007669"/>
    <property type="project" value="TreeGrafter"/>
</dbReference>
<dbReference type="SUPFAM" id="SSF52467">
    <property type="entry name" value="DHS-like NAD/FAD-binding domain"/>
    <property type="match status" value="1"/>
</dbReference>
<evidence type="ECO:0000256" key="3">
    <source>
        <dbReference type="ARBA" id="ARBA00007812"/>
    </source>
</evidence>
<evidence type="ECO:0000256" key="5">
    <source>
        <dbReference type="ARBA" id="ARBA00022605"/>
    </source>
</evidence>
<comment type="similarity">
    <text evidence="3 12">Belongs to the TPP enzyme family.</text>
</comment>
<dbReference type="GO" id="GO:0030976">
    <property type="term" value="F:thiamine pyrophosphate binding"/>
    <property type="evidence" value="ECO:0007669"/>
    <property type="project" value="UniProtKB-UniRule"/>
</dbReference>
<evidence type="ECO:0000259" key="13">
    <source>
        <dbReference type="Pfam" id="PF00205"/>
    </source>
</evidence>
<evidence type="ECO:0000256" key="2">
    <source>
        <dbReference type="ARBA" id="ARBA00005025"/>
    </source>
</evidence>
<keyword evidence="7 12" id="KW-0479">Metal-binding</keyword>
<evidence type="ECO:0000256" key="6">
    <source>
        <dbReference type="ARBA" id="ARBA00022679"/>
    </source>
</evidence>
<dbReference type="InterPro" id="IPR029035">
    <property type="entry name" value="DHS-like_NAD/FAD-binding_dom"/>
</dbReference>
<dbReference type="InterPro" id="IPR000399">
    <property type="entry name" value="TPP-bd_CS"/>
</dbReference>
<dbReference type="AlphaFoldDB" id="A0A939C2C2"/>
<dbReference type="CDD" id="cd02015">
    <property type="entry name" value="TPP_AHAS"/>
    <property type="match status" value="1"/>
</dbReference>
<dbReference type="Pfam" id="PF02775">
    <property type="entry name" value="TPP_enzyme_C"/>
    <property type="match status" value="1"/>
</dbReference>
<dbReference type="Gene3D" id="3.40.50.1220">
    <property type="entry name" value="TPP-binding domain"/>
    <property type="match status" value="1"/>
</dbReference>
<keyword evidence="9 12" id="KW-0786">Thiamine pyrophosphate</keyword>
<dbReference type="Proteomes" id="UP000663792">
    <property type="component" value="Unassembled WGS sequence"/>
</dbReference>
<evidence type="ECO:0000313" key="16">
    <source>
        <dbReference type="EMBL" id="MBM9467967.1"/>
    </source>
</evidence>
<keyword evidence="5 12" id="KW-0028">Amino-acid biosynthesis</keyword>
<dbReference type="Gene3D" id="3.40.50.970">
    <property type="match status" value="2"/>
</dbReference>
<evidence type="ECO:0000313" key="17">
    <source>
        <dbReference type="Proteomes" id="UP000663792"/>
    </source>
</evidence>
<evidence type="ECO:0000256" key="4">
    <source>
        <dbReference type="ARBA" id="ARBA00013145"/>
    </source>
</evidence>
<keyword evidence="10 12" id="KW-0100">Branched-chain amino acid biosynthesis</keyword>
<dbReference type="GO" id="GO:0009099">
    <property type="term" value="P:L-valine biosynthetic process"/>
    <property type="evidence" value="ECO:0007669"/>
    <property type="project" value="TreeGrafter"/>
</dbReference>
<evidence type="ECO:0000256" key="7">
    <source>
        <dbReference type="ARBA" id="ARBA00022723"/>
    </source>
</evidence>
<evidence type="ECO:0000256" key="12">
    <source>
        <dbReference type="RuleBase" id="RU003591"/>
    </source>
</evidence>
<dbReference type="GO" id="GO:0009097">
    <property type="term" value="P:isoleucine biosynthetic process"/>
    <property type="evidence" value="ECO:0007669"/>
    <property type="project" value="TreeGrafter"/>
</dbReference>
<keyword evidence="6 12" id="KW-0808">Transferase</keyword>
<comment type="caution">
    <text evidence="16">The sequence shown here is derived from an EMBL/GenBank/DDBJ whole genome shotgun (WGS) entry which is preliminary data.</text>
</comment>
<dbReference type="EMBL" id="JAERWK010000015">
    <property type="protein sequence ID" value="MBM9467967.1"/>
    <property type="molecule type" value="Genomic_DNA"/>
</dbReference>
<dbReference type="GO" id="GO:0000287">
    <property type="term" value="F:magnesium ion binding"/>
    <property type="evidence" value="ECO:0007669"/>
    <property type="project" value="UniProtKB-UniRule"/>
</dbReference>
<dbReference type="NCBIfam" id="TIGR00118">
    <property type="entry name" value="acolac_lg"/>
    <property type="match status" value="1"/>
</dbReference>
<organism evidence="16 17">
    <name type="scientific">Nakamurella leprariae</name>
    <dbReference type="NCBI Taxonomy" id="2803911"/>
    <lineage>
        <taxon>Bacteria</taxon>
        <taxon>Bacillati</taxon>
        <taxon>Actinomycetota</taxon>
        <taxon>Actinomycetes</taxon>
        <taxon>Nakamurellales</taxon>
        <taxon>Nakamurellaceae</taxon>
        <taxon>Nakamurella</taxon>
    </lineage>
</organism>
<reference evidence="16" key="1">
    <citation type="submission" date="2021-01" db="EMBL/GenBank/DDBJ databases">
        <title>YIM 132084 draft genome.</title>
        <authorList>
            <person name="An D."/>
        </authorList>
    </citation>
    <scope>NUCLEOTIDE SEQUENCE</scope>
    <source>
        <strain evidence="16">YIM 132084</strain>
    </source>
</reference>
<protein>
    <recommendedName>
        <fullName evidence="4 12">Acetolactate synthase</fullName>
        <ecNumber evidence="4 12">2.2.1.6</ecNumber>
    </recommendedName>
</protein>
<dbReference type="SUPFAM" id="SSF52518">
    <property type="entry name" value="Thiamin diphosphate-binding fold (THDP-binding)"/>
    <property type="match status" value="2"/>
</dbReference>
<evidence type="ECO:0000256" key="9">
    <source>
        <dbReference type="ARBA" id="ARBA00023052"/>
    </source>
</evidence>
<dbReference type="CDD" id="cd07035">
    <property type="entry name" value="TPP_PYR_POX_like"/>
    <property type="match status" value="1"/>
</dbReference>
<dbReference type="FunFam" id="3.40.50.1220:FF:000008">
    <property type="entry name" value="Acetolactate synthase"/>
    <property type="match status" value="1"/>
</dbReference>
<dbReference type="InterPro" id="IPR012846">
    <property type="entry name" value="Acetolactate_synth_lsu"/>
</dbReference>
<feature type="domain" description="Thiamine pyrophosphate enzyme N-terminal TPP-binding" evidence="15">
    <location>
        <begin position="50"/>
        <end position="163"/>
    </location>
</feature>
<evidence type="ECO:0000256" key="8">
    <source>
        <dbReference type="ARBA" id="ARBA00022842"/>
    </source>
</evidence>
<name>A0A939C2C2_9ACTN</name>
<dbReference type="InterPro" id="IPR039368">
    <property type="entry name" value="AHAS_TPP"/>
</dbReference>
<keyword evidence="8 12" id="KW-0460">Magnesium</keyword>
<dbReference type="InterPro" id="IPR029061">
    <property type="entry name" value="THDP-binding"/>
</dbReference>
<dbReference type="InterPro" id="IPR011766">
    <property type="entry name" value="TPP_enzyme_TPP-bd"/>
</dbReference>
<feature type="domain" description="Thiamine pyrophosphate enzyme central" evidence="13">
    <location>
        <begin position="240"/>
        <end position="375"/>
    </location>
</feature>
<evidence type="ECO:0000256" key="10">
    <source>
        <dbReference type="ARBA" id="ARBA00023304"/>
    </source>
</evidence>
<comment type="catalytic activity">
    <reaction evidence="11 12">
        <text>2 pyruvate + H(+) = (2S)-2-acetolactate + CO2</text>
        <dbReference type="Rhea" id="RHEA:25249"/>
        <dbReference type="ChEBI" id="CHEBI:15361"/>
        <dbReference type="ChEBI" id="CHEBI:15378"/>
        <dbReference type="ChEBI" id="CHEBI:16526"/>
        <dbReference type="ChEBI" id="CHEBI:58476"/>
        <dbReference type="EC" id="2.2.1.6"/>
    </reaction>
</comment>
<feature type="domain" description="Thiamine pyrophosphate enzyme TPP-binding" evidence="14">
    <location>
        <begin position="437"/>
        <end position="592"/>
    </location>
</feature>
<dbReference type="Pfam" id="PF00205">
    <property type="entry name" value="TPP_enzyme_M"/>
    <property type="match status" value="1"/>
</dbReference>
<keyword evidence="17" id="KW-1185">Reference proteome</keyword>
<evidence type="ECO:0000259" key="15">
    <source>
        <dbReference type="Pfam" id="PF02776"/>
    </source>
</evidence>
<evidence type="ECO:0000256" key="11">
    <source>
        <dbReference type="ARBA" id="ARBA00048670"/>
    </source>
</evidence>
<dbReference type="PANTHER" id="PTHR18968:SF13">
    <property type="entry name" value="ACETOLACTATE SYNTHASE CATALYTIC SUBUNIT, MITOCHONDRIAL"/>
    <property type="match status" value="1"/>
</dbReference>
<proteinExistence type="inferred from homology"/>
<dbReference type="GO" id="GO:0050660">
    <property type="term" value="F:flavin adenine dinucleotide binding"/>
    <property type="evidence" value="ECO:0007669"/>
    <property type="project" value="InterPro"/>
</dbReference>
<sequence>MHDLTVAASFSCECPHGITTSVAPVIVVSAQCSRGTTDLKERVVDSIEWTGAGCLLAALEAAGVTTVFAIPDCGPVLPVSEASAGSSRIRQVRFLHEQGAGHAAEGYALATGRVGVCMASGAGVTSLITPLTDAAMDSVPVVAITIHQDADDQAGNRVLHGIDVCAMTMPVTKHNFLVTETSDIAPTIAQAFHIASTGRPGPVVVDIASSALIRRASYRWPDSPGVPGYETTEPPTADHIRAAAELIHAAHRPVLYVGGGVIRSGAARALRELVDRTQLPVVTTLMARGALPDSHPRNLGMPGMHGTVPAVVALQLSDLVIALGARFDDRVTGDRDSFAPDARVIHVDIDPAEIGKNRAVDVPIVGDCRRVLEELAGHFDQTQPAPDLSAWHRRLDSLRERYPLGFEQPPDGPLSPQYVLQRLGELVGGPDTVFTSGVGQHQMWASQFIAFEHPSTWLNSGGLGTMGFGVPAAMGAKLGRPEATVWCIDGDGCFQMTGRELATCALEGIAIKVALINNGGLGMVRQLQTLYYDERINNVDLTSRHPLERVPDFVRFADALGCVGLSCDTPEEVDVVIAKAMAINDAPVVIDFRVDAQALVWPSIAAGASNEDIQYARGLAPAFAAED</sequence>
<dbReference type="InterPro" id="IPR012000">
    <property type="entry name" value="Thiamin_PyroP_enz_cen_dom"/>
</dbReference>